<dbReference type="STRING" id="71139.A0A059BYW8"/>
<dbReference type="AlphaFoldDB" id="A0A059BYW8"/>
<reference evidence="2" key="1">
    <citation type="submission" date="2013-07" db="EMBL/GenBank/DDBJ databases">
        <title>The genome of Eucalyptus grandis.</title>
        <authorList>
            <person name="Schmutz J."/>
            <person name="Hayes R."/>
            <person name="Myburg A."/>
            <person name="Tuskan G."/>
            <person name="Grattapaglia D."/>
            <person name="Rokhsar D.S."/>
        </authorList>
    </citation>
    <scope>NUCLEOTIDE SEQUENCE</scope>
    <source>
        <tissue evidence="2">Leaf extractions</tissue>
    </source>
</reference>
<evidence type="ECO:0000313" key="2">
    <source>
        <dbReference type="EMBL" id="KCW71179.1"/>
    </source>
</evidence>
<proteinExistence type="predicted"/>
<dbReference type="InterPro" id="IPR004316">
    <property type="entry name" value="SWEET_rpt"/>
</dbReference>
<evidence type="ECO:0000256" key="1">
    <source>
        <dbReference type="SAM" id="MobiDB-lite"/>
    </source>
</evidence>
<dbReference type="Gene3D" id="1.20.1280.290">
    <property type="match status" value="1"/>
</dbReference>
<feature type="region of interest" description="Disordered" evidence="1">
    <location>
        <begin position="1"/>
        <end position="31"/>
    </location>
</feature>
<accession>A0A059BYW8</accession>
<organism evidence="2">
    <name type="scientific">Eucalyptus grandis</name>
    <name type="common">Flooded gum</name>
    <dbReference type="NCBI Taxonomy" id="71139"/>
    <lineage>
        <taxon>Eukaryota</taxon>
        <taxon>Viridiplantae</taxon>
        <taxon>Streptophyta</taxon>
        <taxon>Embryophyta</taxon>
        <taxon>Tracheophyta</taxon>
        <taxon>Spermatophyta</taxon>
        <taxon>Magnoliopsida</taxon>
        <taxon>eudicotyledons</taxon>
        <taxon>Gunneridae</taxon>
        <taxon>Pentapetalae</taxon>
        <taxon>rosids</taxon>
        <taxon>malvids</taxon>
        <taxon>Myrtales</taxon>
        <taxon>Myrtaceae</taxon>
        <taxon>Myrtoideae</taxon>
        <taxon>Eucalypteae</taxon>
        <taxon>Eucalyptus</taxon>
    </lineage>
</organism>
<dbReference type="GO" id="GO:0016020">
    <property type="term" value="C:membrane"/>
    <property type="evidence" value="ECO:0007669"/>
    <property type="project" value="InterPro"/>
</dbReference>
<sequence length="97" mass="11149">MSSPTLQINSGQTSSLKSKNNHGSSSFRGRHHRRLTSFSHQEYVHFQREKKNANATALLMYLAPTITFKRIIRSRSTEQFSGAPYVITLLNCLLYCW</sequence>
<dbReference type="InParanoid" id="A0A059BYW8"/>
<feature type="compositionally biased region" description="Polar residues" evidence="1">
    <location>
        <begin position="1"/>
        <end position="18"/>
    </location>
</feature>
<dbReference type="EMBL" id="KK198758">
    <property type="protein sequence ID" value="KCW71179.1"/>
    <property type="molecule type" value="Genomic_DNA"/>
</dbReference>
<dbReference type="Gramene" id="KCW71179">
    <property type="protein sequence ID" value="KCW71179"/>
    <property type="gene ID" value="EUGRSUZ_F04273"/>
</dbReference>
<protein>
    <submittedName>
        <fullName evidence="2">Uncharacterized protein</fullName>
    </submittedName>
</protein>
<dbReference type="Pfam" id="PF03083">
    <property type="entry name" value="MtN3_slv"/>
    <property type="match status" value="1"/>
</dbReference>
<gene>
    <name evidence="2" type="ORF">EUGRSUZ_F04273</name>
</gene>
<name>A0A059BYW8_EUCGR</name>